<evidence type="ECO:0000313" key="3">
    <source>
        <dbReference type="Proteomes" id="UP000318704"/>
    </source>
</evidence>
<gene>
    <name evidence="2" type="ORF">V144x_10210</name>
</gene>
<evidence type="ECO:0000313" key="2">
    <source>
        <dbReference type="EMBL" id="QDT95576.1"/>
    </source>
</evidence>
<dbReference type="EMBL" id="CP037920">
    <property type="protein sequence ID" value="QDT95576.1"/>
    <property type="molecule type" value="Genomic_DNA"/>
</dbReference>
<accession>A0A517VRD2</accession>
<dbReference type="AlphaFoldDB" id="A0A517VRD2"/>
<evidence type="ECO:0000256" key="1">
    <source>
        <dbReference type="SAM" id="MobiDB-lite"/>
    </source>
</evidence>
<protein>
    <submittedName>
        <fullName evidence="2">Uncharacterized protein</fullName>
    </submittedName>
</protein>
<dbReference type="Proteomes" id="UP000318704">
    <property type="component" value="Chromosome"/>
</dbReference>
<proteinExistence type="predicted"/>
<dbReference type="KEGG" id="gaw:V144x_10210"/>
<sequence>MILLSTRSAPSTLFIILLITAVVLPLSTIGAQNKTKTEEISKTSAQKKSNVGTSSAASMAVVAETTQNATLSKKEASHTFVDAPASDVLKELIREVQKNEQLYSNLKLTMTSVYEKLPKHVDVNKQNQSESEISIDLQGQKFCKHEKVKSHFWGAAFFGISPKPTESSTSGTTKTINVFDGKTRRSFWKSDTSPATVGEPRRVRSGGLISDEPPSLTNLARPHMFLLDSGCPEVPLSIYLKGIKAISAYPNPSYFSRDSVISVHILGDAEFKGLQCIKILIDTTLANGIRHNGWELWLAKDRNLIPVRNFSYTYRWSKEMPIAESTVDEWKEIRPGVWFPIKAHTDRYHSQTVKREGKQKLSWRMQYHVKCVLLDPPRITQDVFTKLEFPEGTPITVRNHGKVSTIKNEDKNSK</sequence>
<feature type="region of interest" description="Disordered" evidence="1">
    <location>
        <begin position="189"/>
        <end position="214"/>
    </location>
</feature>
<reference evidence="2 3" key="1">
    <citation type="submission" date="2019-03" db="EMBL/GenBank/DDBJ databases">
        <title>Deep-cultivation of Planctomycetes and their phenomic and genomic characterization uncovers novel biology.</title>
        <authorList>
            <person name="Wiegand S."/>
            <person name="Jogler M."/>
            <person name="Boedeker C."/>
            <person name="Pinto D."/>
            <person name="Vollmers J."/>
            <person name="Rivas-Marin E."/>
            <person name="Kohn T."/>
            <person name="Peeters S.H."/>
            <person name="Heuer A."/>
            <person name="Rast P."/>
            <person name="Oberbeckmann S."/>
            <person name="Bunk B."/>
            <person name="Jeske O."/>
            <person name="Meyerdierks A."/>
            <person name="Storesund J.E."/>
            <person name="Kallscheuer N."/>
            <person name="Luecker S."/>
            <person name="Lage O.M."/>
            <person name="Pohl T."/>
            <person name="Merkel B.J."/>
            <person name="Hornburger P."/>
            <person name="Mueller R.-W."/>
            <person name="Bruemmer F."/>
            <person name="Labrenz M."/>
            <person name="Spormann A.M."/>
            <person name="Op den Camp H."/>
            <person name="Overmann J."/>
            <person name="Amann R."/>
            <person name="Jetten M.S.M."/>
            <person name="Mascher T."/>
            <person name="Medema M.H."/>
            <person name="Devos D.P."/>
            <person name="Kaster A.-K."/>
            <person name="Ovreas L."/>
            <person name="Rohde M."/>
            <person name="Galperin M.Y."/>
            <person name="Jogler C."/>
        </authorList>
    </citation>
    <scope>NUCLEOTIDE SEQUENCE [LARGE SCALE GENOMIC DNA]</scope>
    <source>
        <strain evidence="2 3">V144</strain>
    </source>
</reference>
<dbReference type="RefSeq" id="WP_144982251.1">
    <property type="nucleotide sequence ID" value="NZ_CP037920.1"/>
</dbReference>
<organism evidence="2 3">
    <name type="scientific">Gimesia aquarii</name>
    <dbReference type="NCBI Taxonomy" id="2527964"/>
    <lineage>
        <taxon>Bacteria</taxon>
        <taxon>Pseudomonadati</taxon>
        <taxon>Planctomycetota</taxon>
        <taxon>Planctomycetia</taxon>
        <taxon>Planctomycetales</taxon>
        <taxon>Planctomycetaceae</taxon>
        <taxon>Gimesia</taxon>
    </lineage>
</organism>
<name>A0A517VRD2_9PLAN</name>